<dbReference type="EMBL" id="RDQH01000329">
    <property type="protein sequence ID" value="RXI03678.1"/>
    <property type="molecule type" value="Genomic_DNA"/>
</dbReference>
<keyword evidence="5" id="KW-1185">Reference proteome</keyword>
<gene>
    <name evidence="4" type="ORF">DVH24_004330</name>
</gene>
<accession>A0A498K8D4</accession>
<proteinExistence type="inferred from homology"/>
<evidence type="ECO:0000256" key="2">
    <source>
        <dbReference type="ARBA" id="ARBA00022723"/>
    </source>
</evidence>
<organism evidence="4 5">
    <name type="scientific">Malus domestica</name>
    <name type="common">Apple</name>
    <name type="synonym">Pyrus malus</name>
    <dbReference type="NCBI Taxonomy" id="3750"/>
    <lineage>
        <taxon>Eukaryota</taxon>
        <taxon>Viridiplantae</taxon>
        <taxon>Streptophyta</taxon>
        <taxon>Embryophyta</taxon>
        <taxon>Tracheophyta</taxon>
        <taxon>Spermatophyta</taxon>
        <taxon>Magnoliopsida</taxon>
        <taxon>eudicotyledons</taxon>
        <taxon>Gunneridae</taxon>
        <taxon>Pentapetalae</taxon>
        <taxon>rosids</taxon>
        <taxon>fabids</taxon>
        <taxon>Rosales</taxon>
        <taxon>Rosaceae</taxon>
        <taxon>Amygdaloideae</taxon>
        <taxon>Maleae</taxon>
        <taxon>Malus</taxon>
    </lineage>
</organism>
<comment type="similarity">
    <text evidence="1">Belongs to the cytochrome P450 family.</text>
</comment>
<dbReference type="Gene3D" id="1.10.630.10">
    <property type="entry name" value="Cytochrome P450"/>
    <property type="match status" value="1"/>
</dbReference>
<dbReference type="PANTHER" id="PTHR47955">
    <property type="entry name" value="CYTOCHROME P450 FAMILY 71 PROTEIN"/>
    <property type="match status" value="1"/>
</dbReference>
<dbReference type="PRINTS" id="PR00463">
    <property type="entry name" value="EP450I"/>
</dbReference>
<dbReference type="Pfam" id="PF00067">
    <property type="entry name" value="p450"/>
    <property type="match status" value="1"/>
</dbReference>
<evidence type="ECO:0000313" key="4">
    <source>
        <dbReference type="EMBL" id="RXI03678.1"/>
    </source>
</evidence>
<dbReference type="GO" id="GO:0005506">
    <property type="term" value="F:iron ion binding"/>
    <property type="evidence" value="ECO:0007669"/>
    <property type="project" value="InterPro"/>
</dbReference>
<dbReference type="GO" id="GO:0016705">
    <property type="term" value="F:oxidoreductase activity, acting on paired donors, with incorporation or reduction of molecular oxygen"/>
    <property type="evidence" value="ECO:0007669"/>
    <property type="project" value="InterPro"/>
</dbReference>
<keyword evidence="2" id="KW-0479">Metal-binding</keyword>
<evidence type="ECO:0000256" key="3">
    <source>
        <dbReference type="ARBA" id="ARBA00023004"/>
    </source>
</evidence>
<keyword evidence="3" id="KW-0408">Iron</keyword>
<dbReference type="SUPFAM" id="SSF48264">
    <property type="entry name" value="Cytochrome P450"/>
    <property type="match status" value="1"/>
</dbReference>
<dbReference type="Proteomes" id="UP000290289">
    <property type="component" value="Chromosome 3"/>
</dbReference>
<comment type="caution">
    <text evidence="4">The sequence shown here is derived from an EMBL/GenBank/DDBJ whole genome shotgun (WGS) entry which is preliminary data.</text>
</comment>
<dbReference type="GO" id="GO:0020037">
    <property type="term" value="F:heme binding"/>
    <property type="evidence" value="ECO:0007669"/>
    <property type="project" value="InterPro"/>
</dbReference>
<protein>
    <submittedName>
        <fullName evidence="4">Uncharacterized protein</fullName>
    </submittedName>
</protein>
<evidence type="ECO:0000256" key="1">
    <source>
        <dbReference type="ARBA" id="ARBA00010617"/>
    </source>
</evidence>
<name>A0A498K8D4_MALDO</name>
<dbReference type="AlphaFoldDB" id="A0A498K8D4"/>
<reference evidence="4 5" key="1">
    <citation type="submission" date="2018-10" db="EMBL/GenBank/DDBJ databases">
        <title>A high-quality apple genome assembly.</title>
        <authorList>
            <person name="Hu J."/>
        </authorList>
    </citation>
    <scope>NUCLEOTIDE SEQUENCE [LARGE SCALE GENOMIC DNA]</scope>
    <source>
        <strain evidence="5">cv. HFTH1</strain>
        <tissue evidence="4">Young leaf</tissue>
    </source>
</reference>
<dbReference type="InterPro" id="IPR001128">
    <property type="entry name" value="Cyt_P450"/>
</dbReference>
<evidence type="ECO:0000313" key="5">
    <source>
        <dbReference type="Proteomes" id="UP000290289"/>
    </source>
</evidence>
<dbReference type="GO" id="GO:0004497">
    <property type="term" value="F:monooxygenase activity"/>
    <property type="evidence" value="ECO:0007669"/>
    <property type="project" value="InterPro"/>
</dbReference>
<sequence length="136" mass="15517">MDDSLVKNEDQKDVVDILLSLQKDKLARSPIDRAVIKESLRLHPPAPILMPRMSSQDVKINGYDIKTSTQVLVNAWQIGRDRKSYDQPEEYGPERFLDGAVDYKGNYFQFFRSAQEDEAAQGFSLSSLLARLLLQI</sequence>
<dbReference type="InterPro" id="IPR036396">
    <property type="entry name" value="Cyt_P450_sf"/>
</dbReference>
<dbReference type="InterPro" id="IPR002401">
    <property type="entry name" value="Cyt_P450_E_grp-I"/>
</dbReference>